<evidence type="ECO:0008006" key="4">
    <source>
        <dbReference type="Google" id="ProtNLM"/>
    </source>
</evidence>
<keyword evidence="3" id="KW-1185">Reference proteome</keyword>
<evidence type="ECO:0000313" key="2">
    <source>
        <dbReference type="EMBL" id="THF54659.1"/>
    </source>
</evidence>
<evidence type="ECO:0000256" key="1">
    <source>
        <dbReference type="SAM" id="MobiDB-lite"/>
    </source>
</evidence>
<dbReference type="Proteomes" id="UP000307956">
    <property type="component" value="Unassembled WGS sequence"/>
</dbReference>
<dbReference type="AlphaFoldDB" id="A0A4S4A7N2"/>
<dbReference type="EMBL" id="SSOD01000032">
    <property type="protein sequence ID" value="THF54659.1"/>
    <property type="molecule type" value="Genomic_DNA"/>
</dbReference>
<gene>
    <name evidence="2" type="ORF">E6O51_21585</name>
</gene>
<feature type="region of interest" description="Disordered" evidence="1">
    <location>
        <begin position="218"/>
        <end position="250"/>
    </location>
</feature>
<sequence>MTATATQPTNLAALRAPQEASMPAVRAGFFDLQSFELMQRIAKGFASSTLVPREYQNNVANCMIALNLAQRINGDPLMVMQNLVIVHGRPTWSSQYLIATANMCGRFTAIRFEFFGDRGADTWGCRGWAIEKSTGEKLVGADITIGIAKEEGWYSKNGSKWKSIPQQMLMYRAGSWWVRAYAPELSMGLMTADEAEDTFDLVQGTDGKLAVDLSALRDDPAGEHGEHPQIEERQPVTIPQQTAAPAAERVDAETGELIDRNAQQQSGDSPGFADAHAAVRSGDYDLARDLARGLPDAQRQQIEAAIANLDDGARQQQDAPARGRARQQRGQGGLGLD</sequence>
<dbReference type="RefSeq" id="WP_136387097.1">
    <property type="nucleotide sequence ID" value="NZ_SSOD01000032.1"/>
</dbReference>
<feature type="compositionally biased region" description="Basic and acidic residues" evidence="1">
    <location>
        <begin position="218"/>
        <end position="234"/>
    </location>
</feature>
<name>A0A4S4A7N2_9RHOO</name>
<reference evidence="2 3" key="1">
    <citation type="submission" date="2019-04" db="EMBL/GenBank/DDBJ databases">
        <title>Azoarcus rhizosphaerae sp. nov. isolated from rhizosphere of Ficus religiosa.</title>
        <authorList>
            <person name="Lin S.-Y."/>
            <person name="Hameed A."/>
            <person name="Hsu Y.-H."/>
            <person name="Young C.-C."/>
        </authorList>
    </citation>
    <scope>NUCLEOTIDE SEQUENCE [LARGE SCALE GENOMIC DNA]</scope>
    <source>
        <strain evidence="2 3">CC-YHH848</strain>
    </source>
</reference>
<evidence type="ECO:0000313" key="3">
    <source>
        <dbReference type="Proteomes" id="UP000307956"/>
    </source>
</evidence>
<proteinExistence type="predicted"/>
<dbReference type="OrthoDB" id="1091556at2"/>
<feature type="region of interest" description="Disordered" evidence="1">
    <location>
        <begin position="306"/>
        <end position="337"/>
    </location>
</feature>
<protein>
    <recommendedName>
        <fullName evidence="4">RecT family protein</fullName>
    </recommendedName>
</protein>
<accession>A0A4S4A7N2</accession>
<comment type="caution">
    <text evidence="2">The sequence shown here is derived from an EMBL/GenBank/DDBJ whole genome shotgun (WGS) entry which is preliminary data.</text>
</comment>
<organism evidence="2 3">
    <name type="scientific">Pseudothauera rhizosphaerae</name>
    <dbReference type="NCBI Taxonomy" id="2565932"/>
    <lineage>
        <taxon>Bacteria</taxon>
        <taxon>Pseudomonadati</taxon>
        <taxon>Pseudomonadota</taxon>
        <taxon>Betaproteobacteria</taxon>
        <taxon>Rhodocyclales</taxon>
        <taxon>Zoogloeaceae</taxon>
        <taxon>Pseudothauera</taxon>
    </lineage>
</organism>